<dbReference type="Proteomes" id="UP001500074">
    <property type="component" value="Unassembled WGS sequence"/>
</dbReference>
<protein>
    <recommendedName>
        <fullName evidence="4">Lipid/polyisoprenoid-binding YceI-like domain-containing protein</fullName>
    </recommendedName>
</protein>
<dbReference type="InterPro" id="IPR036761">
    <property type="entry name" value="TTHA0802/YceI-like_sf"/>
</dbReference>
<dbReference type="Gene3D" id="2.40.128.110">
    <property type="entry name" value="Lipid/polyisoprenoid-binding, YceI-like"/>
    <property type="match status" value="1"/>
</dbReference>
<keyword evidence="1" id="KW-0732">Signal</keyword>
<dbReference type="EMBL" id="BAABKI010000009">
    <property type="protein sequence ID" value="GAA5171360.1"/>
    <property type="molecule type" value="Genomic_DNA"/>
</dbReference>
<sequence>MDVRYASIDQRFRRLASTLLIAPLAAGLSLSAHAAWQLDPEQSQVTATIVEVTPNGPLPRTHRVSGLQGELSDAGTLRVPLRFNQTDVAERLGQMPSWLSGLTDAPLATVTAYFPAQRLDELTVGESLTDTVTLEVQSNGGRRQEPLQVRFTRESSAVIRLRNAERVVMDGSALMANQNARGILLLLGYEEIGDEIPVELDATLVDR</sequence>
<organism evidence="2 3">
    <name type="scientific">Modicisalibacter zincidurans</name>
    <dbReference type="NCBI Taxonomy" id="1178777"/>
    <lineage>
        <taxon>Bacteria</taxon>
        <taxon>Pseudomonadati</taxon>
        <taxon>Pseudomonadota</taxon>
        <taxon>Gammaproteobacteria</taxon>
        <taxon>Oceanospirillales</taxon>
        <taxon>Halomonadaceae</taxon>
        <taxon>Modicisalibacter</taxon>
    </lineage>
</organism>
<accession>A0ABP9R3L9</accession>
<comment type="caution">
    <text evidence="2">The sequence shown here is derived from an EMBL/GenBank/DDBJ whole genome shotgun (WGS) entry which is preliminary data.</text>
</comment>
<evidence type="ECO:0008006" key="4">
    <source>
        <dbReference type="Google" id="ProtNLM"/>
    </source>
</evidence>
<reference evidence="3" key="1">
    <citation type="journal article" date="2019" name="Int. J. Syst. Evol. Microbiol.">
        <title>The Global Catalogue of Microorganisms (GCM) 10K type strain sequencing project: providing services to taxonomists for standard genome sequencing and annotation.</title>
        <authorList>
            <consortium name="The Broad Institute Genomics Platform"/>
            <consortium name="The Broad Institute Genome Sequencing Center for Infectious Disease"/>
            <person name="Wu L."/>
            <person name="Ma J."/>
        </authorList>
    </citation>
    <scope>NUCLEOTIDE SEQUENCE [LARGE SCALE GENOMIC DNA]</scope>
    <source>
        <strain evidence="3">JCM 18472</strain>
    </source>
</reference>
<name>A0ABP9R3L9_9GAMM</name>
<keyword evidence="3" id="KW-1185">Reference proteome</keyword>
<evidence type="ECO:0000313" key="3">
    <source>
        <dbReference type="Proteomes" id="UP001500074"/>
    </source>
</evidence>
<feature type="signal peptide" evidence="1">
    <location>
        <begin position="1"/>
        <end position="34"/>
    </location>
</feature>
<dbReference type="RefSeq" id="WP_051907517.1">
    <property type="nucleotide sequence ID" value="NZ_BAABKI010000009.1"/>
</dbReference>
<evidence type="ECO:0000313" key="2">
    <source>
        <dbReference type="EMBL" id="GAA5171360.1"/>
    </source>
</evidence>
<proteinExistence type="predicted"/>
<feature type="chain" id="PRO_5047162728" description="Lipid/polyisoprenoid-binding YceI-like domain-containing protein" evidence="1">
    <location>
        <begin position="35"/>
        <end position="207"/>
    </location>
</feature>
<gene>
    <name evidence="2" type="ORF">GCM10023342_06040</name>
</gene>
<evidence type="ECO:0000256" key="1">
    <source>
        <dbReference type="SAM" id="SignalP"/>
    </source>
</evidence>